<protein>
    <recommendedName>
        <fullName evidence="4">Ig-like domain-containing protein</fullName>
    </recommendedName>
</protein>
<dbReference type="Proteomes" id="UP000256269">
    <property type="component" value="Unassembled WGS sequence"/>
</dbReference>
<dbReference type="EMBL" id="QUNO01000011">
    <property type="protein sequence ID" value="REH41811.1"/>
    <property type="molecule type" value="Genomic_DNA"/>
</dbReference>
<sequence>MASGLSRLLAGAAVTAVTAGFATVALAAPASAAITSVTSTSWAYTDSAAPTTKFLNPAGDAPVGAQAYASGETHITKAYFTFDLTKFVGTTVGLAQFVTDEKSAADCTKARTQQVWLTDTATAPTWAKPPAERAQLSGPVGYTWECPSERLVWDATTAVQNALAAGTKKITLELKLPEDQQSDPSQFRVFDHAPTLLATYNHAPNAPTALAVDGQACGKKPLLHGKTFNPVLAATVSDPDNGDSIATEFDWWPVDHPDQVTTANSPGLSSGETAKATILGSTLTDGATYAWRARSSDQQATGSWSAVCEVTFDLTGPNAPTVSSSDYPTGKAAGGSGIPGAFVFSPNGSTDVVGYKYGWDTPVDYVAATRKGGPATIVITPARTGPGRLTVESIDAAGNGSSWVTYSYFVQPNEPTVSCTPATAYVGTPRTCTITRYDATDVAFEYQINNGPTTELTPGADGTATVTVTPTDPDAVYQLNVRAKLSNGNLTDTNNYLVRFDPGAPTVDQSDYEVVIGSSVQFTLHSVLPGSTTFTYTWGGNAPVTVPVGSDGTATLSLKTDQTGSEELSVRSSTADGIQSATAQNWVTVDSNAPTVTSTDYPQGSWGGGVGVAGTFTFSSVVPNAISYTYKLDDGSPVTVPAGADGTATVSITPTTSLSQDLYVTANLADGSQTAQTDYYFLVNSTTP</sequence>
<dbReference type="RefSeq" id="WP_147328696.1">
    <property type="nucleotide sequence ID" value="NZ_CP144375.1"/>
</dbReference>
<organism evidence="2 3">
    <name type="scientific">Kutzneria buriramensis</name>
    <dbReference type="NCBI Taxonomy" id="1045776"/>
    <lineage>
        <taxon>Bacteria</taxon>
        <taxon>Bacillati</taxon>
        <taxon>Actinomycetota</taxon>
        <taxon>Actinomycetes</taxon>
        <taxon>Pseudonocardiales</taxon>
        <taxon>Pseudonocardiaceae</taxon>
        <taxon>Kutzneria</taxon>
    </lineage>
</organism>
<evidence type="ECO:0000256" key="1">
    <source>
        <dbReference type="SAM" id="SignalP"/>
    </source>
</evidence>
<proteinExistence type="predicted"/>
<name>A0A3E0HBP6_9PSEU</name>
<reference evidence="2 3" key="1">
    <citation type="submission" date="2018-08" db="EMBL/GenBank/DDBJ databases">
        <title>Genomic Encyclopedia of Archaeal and Bacterial Type Strains, Phase II (KMG-II): from individual species to whole genera.</title>
        <authorList>
            <person name="Goeker M."/>
        </authorList>
    </citation>
    <scope>NUCLEOTIDE SEQUENCE [LARGE SCALE GENOMIC DNA]</scope>
    <source>
        <strain evidence="2 3">DSM 45791</strain>
    </source>
</reference>
<comment type="caution">
    <text evidence="2">The sequence shown here is derived from an EMBL/GenBank/DDBJ whole genome shotgun (WGS) entry which is preliminary data.</text>
</comment>
<evidence type="ECO:0000313" key="2">
    <source>
        <dbReference type="EMBL" id="REH41811.1"/>
    </source>
</evidence>
<dbReference type="OrthoDB" id="3439746at2"/>
<keyword evidence="3" id="KW-1185">Reference proteome</keyword>
<evidence type="ECO:0000313" key="3">
    <source>
        <dbReference type="Proteomes" id="UP000256269"/>
    </source>
</evidence>
<dbReference type="AlphaFoldDB" id="A0A3E0HBP6"/>
<accession>A0A3E0HBP6</accession>
<keyword evidence="1" id="KW-0732">Signal</keyword>
<gene>
    <name evidence="2" type="ORF">BCF44_111113</name>
</gene>
<feature type="signal peptide" evidence="1">
    <location>
        <begin position="1"/>
        <end position="27"/>
    </location>
</feature>
<evidence type="ECO:0008006" key="4">
    <source>
        <dbReference type="Google" id="ProtNLM"/>
    </source>
</evidence>
<feature type="chain" id="PRO_5017563072" description="Ig-like domain-containing protein" evidence="1">
    <location>
        <begin position="28"/>
        <end position="688"/>
    </location>
</feature>